<comment type="caution">
    <text evidence="1">The sequence shown here is derived from an EMBL/GenBank/DDBJ whole genome shotgun (WGS) entry which is preliminary data.</text>
</comment>
<sequence>MAKLALILFLVIIGIASFGGYYLFSDQGYYKTNDYYIYNTEDPKIKHEKNDQGESNKYYIYEVSGYKDGKSENLKLSLLSPIKKNQAYLVKWEERRAIVSKIKEISKSKFEKNKNP</sequence>
<gene>
    <name evidence="1" type="ORF">CEY02_08365</name>
</gene>
<dbReference type="Proteomes" id="UP000228754">
    <property type="component" value="Unassembled WGS sequence"/>
</dbReference>
<dbReference type="EMBL" id="NKHG01000060">
    <property type="protein sequence ID" value="PCK21378.1"/>
    <property type="molecule type" value="Genomic_DNA"/>
</dbReference>
<evidence type="ECO:0000313" key="2">
    <source>
        <dbReference type="Proteomes" id="UP000228754"/>
    </source>
</evidence>
<dbReference type="OrthoDB" id="8719215at2"/>
<dbReference type="InterPro" id="IPR036166">
    <property type="entry name" value="YxeA-like_sf"/>
</dbReference>
<protein>
    <submittedName>
        <fullName evidence="1">LicD family protein</fullName>
    </submittedName>
</protein>
<proteinExistence type="predicted"/>
<reference evidence="1 2" key="1">
    <citation type="submission" date="2017-06" db="EMBL/GenBank/DDBJ databases">
        <title>Draft Genome Sequence of Bacillus sp Strain 36R Isolated from saline sediment at Atanasia, Sonora, Mexico.</title>
        <authorList>
            <person name="Sanchez Diaz R."/>
            <person name="Quiroz Macias M.E."/>
            <person name="Ibarra Gamez J.C."/>
            <person name="Enciso Ibarra J."/>
            <person name="Gomez Gil B."/>
            <person name="Galaviz Silva L."/>
        </authorList>
    </citation>
    <scope>NUCLEOTIDE SEQUENCE [LARGE SCALE GENOMIC DNA]</scope>
    <source>
        <strain evidence="1 2">36R_ATNSAL</strain>
    </source>
</reference>
<name>A0A2A5IVL6_BACPU</name>
<accession>A0A2A5IVL6</accession>
<dbReference type="Gene3D" id="2.40.50.480">
    <property type="match status" value="1"/>
</dbReference>
<dbReference type="InterPro" id="IPR006542">
    <property type="entry name" value="DUF1093"/>
</dbReference>
<dbReference type="Pfam" id="PF06486">
    <property type="entry name" value="DUF1093"/>
    <property type="match status" value="1"/>
</dbReference>
<dbReference type="AlphaFoldDB" id="A0A2A5IVL6"/>
<organism evidence="1 2">
    <name type="scientific">Bacillus pumilus</name>
    <name type="common">Bacillus mesentericus</name>
    <dbReference type="NCBI Taxonomy" id="1408"/>
    <lineage>
        <taxon>Bacteria</taxon>
        <taxon>Bacillati</taxon>
        <taxon>Bacillota</taxon>
        <taxon>Bacilli</taxon>
        <taxon>Bacillales</taxon>
        <taxon>Bacillaceae</taxon>
        <taxon>Bacillus</taxon>
    </lineage>
</organism>
<dbReference type="SUPFAM" id="SSF159121">
    <property type="entry name" value="BC4932-like"/>
    <property type="match status" value="1"/>
</dbReference>
<evidence type="ECO:0000313" key="1">
    <source>
        <dbReference type="EMBL" id="PCK21378.1"/>
    </source>
</evidence>